<dbReference type="RefSeq" id="WP_147177835.1">
    <property type="nucleotide sequence ID" value="NZ_BJZP01000001.1"/>
</dbReference>
<proteinExistence type="predicted"/>
<dbReference type="InterPro" id="IPR016032">
    <property type="entry name" value="Sig_transdc_resp-reg_C-effctor"/>
</dbReference>
<accession>A0A512HCJ3</accession>
<dbReference type="InterPro" id="IPR036693">
    <property type="entry name" value="TF_LuxR_autoind-bd_dom_sf"/>
</dbReference>
<name>A0A512HCJ3_9HYPH</name>
<comment type="caution">
    <text evidence="5">The sequence shown here is derived from an EMBL/GenBank/DDBJ whole genome shotgun (WGS) entry which is preliminary data.</text>
</comment>
<dbReference type="PROSITE" id="PS50043">
    <property type="entry name" value="HTH_LUXR_2"/>
    <property type="match status" value="1"/>
</dbReference>
<dbReference type="OrthoDB" id="8370975at2"/>
<keyword evidence="2" id="KW-0238">DNA-binding</keyword>
<keyword evidence="3" id="KW-0804">Transcription</keyword>
<keyword evidence="6" id="KW-1185">Reference proteome</keyword>
<dbReference type="Pfam" id="PF00196">
    <property type="entry name" value="GerE"/>
    <property type="match status" value="1"/>
</dbReference>
<evidence type="ECO:0000259" key="4">
    <source>
        <dbReference type="PROSITE" id="PS50043"/>
    </source>
</evidence>
<organism evidence="5 6">
    <name type="scientific">Ciceribacter naphthalenivorans</name>
    <dbReference type="NCBI Taxonomy" id="1118451"/>
    <lineage>
        <taxon>Bacteria</taxon>
        <taxon>Pseudomonadati</taxon>
        <taxon>Pseudomonadota</taxon>
        <taxon>Alphaproteobacteria</taxon>
        <taxon>Hyphomicrobiales</taxon>
        <taxon>Rhizobiaceae</taxon>
        <taxon>Ciceribacter</taxon>
    </lineage>
</organism>
<dbReference type="Proteomes" id="UP000321717">
    <property type="component" value="Unassembled WGS sequence"/>
</dbReference>
<dbReference type="SUPFAM" id="SSF75516">
    <property type="entry name" value="Pheromone-binding domain of LuxR-like quorum-sensing transcription factors"/>
    <property type="match status" value="1"/>
</dbReference>
<dbReference type="SMART" id="SM00421">
    <property type="entry name" value="HTH_LUXR"/>
    <property type="match status" value="1"/>
</dbReference>
<protein>
    <recommendedName>
        <fullName evidence="4">HTH luxR-type domain-containing protein</fullName>
    </recommendedName>
</protein>
<reference evidence="5 6" key="1">
    <citation type="submission" date="2019-07" db="EMBL/GenBank/DDBJ databases">
        <title>Whole genome shotgun sequence of Rhizobium naphthalenivorans NBRC 107585.</title>
        <authorList>
            <person name="Hosoyama A."/>
            <person name="Uohara A."/>
            <person name="Ohji S."/>
            <person name="Ichikawa N."/>
        </authorList>
    </citation>
    <scope>NUCLEOTIDE SEQUENCE [LARGE SCALE GENOMIC DNA]</scope>
    <source>
        <strain evidence="5 6">NBRC 107585</strain>
    </source>
</reference>
<evidence type="ECO:0000313" key="6">
    <source>
        <dbReference type="Proteomes" id="UP000321717"/>
    </source>
</evidence>
<dbReference type="InterPro" id="IPR036388">
    <property type="entry name" value="WH-like_DNA-bd_sf"/>
</dbReference>
<dbReference type="CDD" id="cd06170">
    <property type="entry name" value="LuxR_C_like"/>
    <property type="match status" value="1"/>
</dbReference>
<dbReference type="InterPro" id="IPR005143">
    <property type="entry name" value="TF_LuxR_autoind-bd_dom"/>
</dbReference>
<dbReference type="Gene3D" id="3.30.450.80">
    <property type="entry name" value="Transcription factor LuxR-like, autoinducer-binding domain"/>
    <property type="match status" value="1"/>
</dbReference>
<dbReference type="InterPro" id="IPR000792">
    <property type="entry name" value="Tscrpt_reg_LuxR_C"/>
</dbReference>
<dbReference type="EMBL" id="BJZP01000001">
    <property type="protein sequence ID" value="GEO83162.1"/>
    <property type="molecule type" value="Genomic_DNA"/>
</dbReference>
<gene>
    <name evidence="5" type="ORF">RNA01_00940</name>
</gene>
<dbReference type="Pfam" id="PF03472">
    <property type="entry name" value="Autoind_bind"/>
    <property type="match status" value="1"/>
</dbReference>
<evidence type="ECO:0000256" key="2">
    <source>
        <dbReference type="ARBA" id="ARBA00023125"/>
    </source>
</evidence>
<dbReference type="AlphaFoldDB" id="A0A512HCJ3"/>
<dbReference type="GO" id="GO:0003677">
    <property type="term" value="F:DNA binding"/>
    <property type="evidence" value="ECO:0007669"/>
    <property type="project" value="UniProtKB-KW"/>
</dbReference>
<dbReference type="SUPFAM" id="SSF46894">
    <property type="entry name" value="C-terminal effector domain of the bipartite response regulators"/>
    <property type="match status" value="1"/>
</dbReference>
<dbReference type="PROSITE" id="PS00622">
    <property type="entry name" value="HTH_LUXR_1"/>
    <property type="match status" value="1"/>
</dbReference>
<keyword evidence="1" id="KW-0805">Transcription regulation</keyword>
<sequence>MDWDSLSSSGEKDILVGIHAAENLSEIGAVITLLLRRFDFRFFKLFSSRGGGDSSLRGQLLLYSVPEAFLDDFDAIGGLPPAPLGIMGAEERFAYQWHVDVLADAALHDPAKRRLMEVLAAHGMERGAYAVLPTVDGRKHIFGVYGRAESLSPAQMDEFSLLAIRMLDRMEGLEKSRGWPQNGLSGLEFTCLELAAEGMDSSAIARRLSLSIRTVNYLTCSLCRKLGTDRLEQALIEAVRLGYID</sequence>
<dbReference type="Gene3D" id="1.10.10.10">
    <property type="entry name" value="Winged helix-like DNA-binding domain superfamily/Winged helix DNA-binding domain"/>
    <property type="match status" value="1"/>
</dbReference>
<evidence type="ECO:0000256" key="1">
    <source>
        <dbReference type="ARBA" id="ARBA00023015"/>
    </source>
</evidence>
<dbReference type="GO" id="GO:0006355">
    <property type="term" value="P:regulation of DNA-templated transcription"/>
    <property type="evidence" value="ECO:0007669"/>
    <property type="project" value="InterPro"/>
</dbReference>
<feature type="domain" description="HTH luxR-type" evidence="4">
    <location>
        <begin position="177"/>
        <end position="242"/>
    </location>
</feature>
<evidence type="ECO:0000256" key="3">
    <source>
        <dbReference type="ARBA" id="ARBA00023163"/>
    </source>
</evidence>
<evidence type="ECO:0000313" key="5">
    <source>
        <dbReference type="EMBL" id="GEO83162.1"/>
    </source>
</evidence>